<evidence type="ECO:0000313" key="3">
    <source>
        <dbReference type="Proteomes" id="UP000824189"/>
    </source>
</evidence>
<comment type="caution">
    <text evidence="2">The sequence shown here is derived from an EMBL/GenBank/DDBJ whole genome shotgun (WGS) entry which is preliminary data.</text>
</comment>
<dbReference type="Gene3D" id="3.40.630.30">
    <property type="match status" value="1"/>
</dbReference>
<reference evidence="2" key="1">
    <citation type="journal article" date="2021" name="PeerJ">
        <title>Extensive microbial diversity within the chicken gut microbiome revealed by metagenomics and culture.</title>
        <authorList>
            <person name="Gilroy R."/>
            <person name="Ravi A."/>
            <person name="Getino M."/>
            <person name="Pursley I."/>
            <person name="Horton D.L."/>
            <person name="Alikhan N.F."/>
            <person name="Baker D."/>
            <person name="Gharbi K."/>
            <person name="Hall N."/>
            <person name="Watson M."/>
            <person name="Adriaenssens E.M."/>
            <person name="Foster-Nyarko E."/>
            <person name="Jarju S."/>
            <person name="Secka A."/>
            <person name="Antonio M."/>
            <person name="Oren A."/>
            <person name="Chaudhuri R.R."/>
            <person name="La Ragione R."/>
            <person name="Hildebrand F."/>
            <person name="Pallen M.J."/>
        </authorList>
    </citation>
    <scope>NUCLEOTIDE SEQUENCE</scope>
    <source>
        <strain evidence="2">4376</strain>
    </source>
</reference>
<dbReference type="EMBL" id="DXFZ01000065">
    <property type="protein sequence ID" value="HIW95910.1"/>
    <property type="molecule type" value="Genomic_DNA"/>
</dbReference>
<dbReference type="InterPro" id="IPR016181">
    <property type="entry name" value="Acyl_CoA_acyltransferase"/>
</dbReference>
<dbReference type="InterPro" id="IPR000182">
    <property type="entry name" value="GNAT_dom"/>
</dbReference>
<dbReference type="GO" id="GO:0016747">
    <property type="term" value="F:acyltransferase activity, transferring groups other than amino-acyl groups"/>
    <property type="evidence" value="ECO:0007669"/>
    <property type="project" value="InterPro"/>
</dbReference>
<dbReference type="Pfam" id="PF00583">
    <property type="entry name" value="Acetyltransf_1"/>
    <property type="match status" value="1"/>
</dbReference>
<dbReference type="PROSITE" id="PS51186">
    <property type="entry name" value="GNAT"/>
    <property type="match status" value="1"/>
</dbReference>
<accession>A0A9D1URC1</accession>
<proteinExistence type="predicted"/>
<feature type="domain" description="N-acetyltransferase" evidence="1">
    <location>
        <begin position="27"/>
        <end position="181"/>
    </location>
</feature>
<reference evidence="2" key="2">
    <citation type="submission" date="2021-04" db="EMBL/GenBank/DDBJ databases">
        <authorList>
            <person name="Gilroy R."/>
        </authorList>
    </citation>
    <scope>NUCLEOTIDE SEQUENCE</scope>
    <source>
        <strain evidence="2">4376</strain>
    </source>
</reference>
<dbReference type="CDD" id="cd04301">
    <property type="entry name" value="NAT_SF"/>
    <property type="match status" value="1"/>
</dbReference>
<organism evidence="2 3">
    <name type="scientific">Candidatus Corynebacterium gallistercoris</name>
    <dbReference type="NCBI Taxonomy" id="2838530"/>
    <lineage>
        <taxon>Bacteria</taxon>
        <taxon>Bacillati</taxon>
        <taxon>Actinomycetota</taxon>
        <taxon>Actinomycetes</taxon>
        <taxon>Mycobacteriales</taxon>
        <taxon>Corynebacteriaceae</taxon>
        <taxon>Corynebacterium</taxon>
    </lineage>
</organism>
<dbReference type="AlphaFoldDB" id="A0A9D1URC1"/>
<evidence type="ECO:0000259" key="1">
    <source>
        <dbReference type="PROSITE" id="PS51186"/>
    </source>
</evidence>
<gene>
    <name evidence="2" type="ORF">H9867_05425</name>
</gene>
<protein>
    <submittedName>
        <fullName evidence="2">N-acetyltransferase</fullName>
    </submittedName>
</protein>
<dbReference type="Proteomes" id="UP000824189">
    <property type="component" value="Unassembled WGS sequence"/>
</dbReference>
<name>A0A9D1URC1_9CORY</name>
<sequence length="198" mass="21391">MSSANKSNNPIPNNEYPVYSKNQEEVTHIRPARPSEDGTIHAIIMQAFADAEHSNHREQHVVDALRNAGALTYSFVSILEGRPVGHVAISPVAVEVTDESGKKQQVEGFYGIGPISVLPELQGQGHGAALMEHALDQLRAVNARGAVVLGDPSYYKRFGFGPSDMAYADAPSEYFQALSLDGDALPQSTVTYHEAFNA</sequence>
<evidence type="ECO:0000313" key="2">
    <source>
        <dbReference type="EMBL" id="HIW95910.1"/>
    </source>
</evidence>
<dbReference type="SUPFAM" id="SSF55729">
    <property type="entry name" value="Acyl-CoA N-acyltransferases (Nat)"/>
    <property type="match status" value="1"/>
</dbReference>